<dbReference type="GO" id="GO:0032297">
    <property type="term" value="P:negative regulation of DNA-templated DNA replication initiation"/>
    <property type="evidence" value="ECO:0007669"/>
    <property type="project" value="InterPro"/>
</dbReference>
<dbReference type="Gene3D" id="3.40.50.300">
    <property type="entry name" value="P-loop containing nucleotide triphosphate hydrolases"/>
    <property type="match status" value="1"/>
</dbReference>
<comment type="caution">
    <text evidence="3">The sequence shown here is derived from an EMBL/GenBank/DDBJ whole genome shotgun (WGS) entry which is preliminary data.</text>
</comment>
<dbReference type="InterPro" id="IPR027417">
    <property type="entry name" value="P-loop_NTPase"/>
</dbReference>
<sequence length="242" mass="25843">MGGESGLTSNTPGQQLALPVNLEVEPSFANYYLPEDSPNLQATRCLYQMACGNGEVVAFIWGGAGVGLSHLLQACASHASATGVAAHYASLAGGLAPSELNELNPTALLCIDDVDVVAGKPEWERAVFHAFNRIKDQGGRIIFASHTPPNTLAVGLPDLLSRLLWGPVYQLVPLDDAAKVRALQLQAHSLGMQIGEDVAQYVVNHSPRGLASLFAVLARLDQETLVSKRRLTIPFIKQVLEL</sequence>
<dbReference type="SUPFAM" id="SSF52540">
    <property type="entry name" value="P-loop containing nucleoside triphosphate hydrolases"/>
    <property type="match status" value="1"/>
</dbReference>
<dbReference type="AlphaFoldDB" id="A0AAV3TZ52"/>
<reference evidence="4" key="1">
    <citation type="journal article" date="2019" name="Int. J. Syst. Evol. Microbiol.">
        <title>The Global Catalogue of Microorganisms (GCM) 10K type strain sequencing project: providing services to taxonomists for standard genome sequencing and annotation.</title>
        <authorList>
            <consortium name="The Broad Institute Genomics Platform"/>
            <consortium name="The Broad Institute Genome Sequencing Center for Infectious Disease"/>
            <person name="Wu L."/>
            <person name="Ma J."/>
        </authorList>
    </citation>
    <scope>NUCLEOTIDE SEQUENCE [LARGE SCALE GENOMIC DNA]</scope>
    <source>
        <strain evidence="4">JCM 19134</strain>
    </source>
</reference>
<dbReference type="Pfam" id="PF22688">
    <property type="entry name" value="Hda_lid"/>
    <property type="match status" value="1"/>
</dbReference>
<organism evidence="3 4">
    <name type="scientific">Halioxenophilus aromaticivorans</name>
    <dbReference type="NCBI Taxonomy" id="1306992"/>
    <lineage>
        <taxon>Bacteria</taxon>
        <taxon>Pseudomonadati</taxon>
        <taxon>Pseudomonadota</taxon>
        <taxon>Gammaproteobacteria</taxon>
        <taxon>Alteromonadales</taxon>
        <taxon>Alteromonadaceae</taxon>
        <taxon>Halioxenophilus</taxon>
    </lineage>
</organism>
<dbReference type="Proteomes" id="UP001409585">
    <property type="component" value="Unassembled WGS sequence"/>
</dbReference>
<feature type="domain" description="Chromosomal replication initiator protein DnaA ATPAse" evidence="1">
    <location>
        <begin position="106"/>
        <end position="166"/>
    </location>
</feature>
<dbReference type="PANTHER" id="PTHR30050:SF5">
    <property type="entry name" value="DNAA REGULATORY INACTIVATOR HDA"/>
    <property type="match status" value="1"/>
</dbReference>
<evidence type="ECO:0000313" key="3">
    <source>
        <dbReference type="EMBL" id="GAA4935850.1"/>
    </source>
</evidence>
<dbReference type="Gene3D" id="1.10.8.60">
    <property type="match status" value="1"/>
</dbReference>
<dbReference type="NCBIfam" id="TIGR03420">
    <property type="entry name" value="DnaA_homol_Hda"/>
    <property type="match status" value="1"/>
</dbReference>
<dbReference type="PANTHER" id="PTHR30050">
    <property type="entry name" value="CHROMOSOMAL REPLICATION INITIATOR PROTEIN DNAA"/>
    <property type="match status" value="1"/>
</dbReference>
<dbReference type="InterPro" id="IPR013317">
    <property type="entry name" value="DnaA_dom"/>
</dbReference>
<gene>
    <name evidence="3" type="primary">hda</name>
    <name evidence="3" type="ORF">GCM10025791_11850</name>
</gene>
<evidence type="ECO:0000313" key="4">
    <source>
        <dbReference type="Proteomes" id="UP001409585"/>
    </source>
</evidence>
<evidence type="ECO:0000259" key="1">
    <source>
        <dbReference type="Pfam" id="PF00308"/>
    </source>
</evidence>
<evidence type="ECO:0000259" key="2">
    <source>
        <dbReference type="Pfam" id="PF22688"/>
    </source>
</evidence>
<proteinExistence type="predicted"/>
<keyword evidence="4" id="KW-1185">Reference proteome</keyword>
<feature type="domain" description="Hda lid" evidence="2">
    <location>
        <begin position="176"/>
        <end position="240"/>
    </location>
</feature>
<accession>A0AAV3TZ52</accession>
<protein>
    <submittedName>
        <fullName evidence="3">DnaA regulatory inactivator Hda</fullName>
    </submittedName>
</protein>
<dbReference type="InterPro" id="IPR017788">
    <property type="entry name" value="Hda"/>
</dbReference>
<dbReference type="InterPro" id="IPR055199">
    <property type="entry name" value="Hda_lid"/>
</dbReference>
<dbReference type="Pfam" id="PF00308">
    <property type="entry name" value="Bac_DnaA"/>
    <property type="match status" value="1"/>
</dbReference>
<name>A0AAV3TZ52_9ALTE</name>
<dbReference type="EMBL" id="BAABLX010000007">
    <property type="protein sequence ID" value="GAA4935850.1"/>
    <property type="molecule type" value="Genomic_DNA"/>
</dbReference>
<dbReference type="GO" id="GO:0006270">
    <property type="term" value="P:DNA replication initiation"/>
    <property type="evidence" value="ECO:0007669"/>
    <property type="project" value="TreeGrafter"/>
</dbReference>